<evidence type="ECO:0000313" key="5">
    <source>
        <dbReference type="EMBL" id="KAF2720117.1"/>
    </source>
</evidence>
<feature type="region of interest" description="Disordered" evidence="3">
    <location>
        <begin position="1"/>
        <end position="51"/>
    </location>
</feature>
<feature type="region of interest" description="Disordered" evidence="3">
    <location>
        <begin position="162"/>
        <end position="181"/>
    </location>
</feature>
<dbReference type="OrthoDB" id="3366823at2759"/>
<sequence length="557" mass="59982">MNNSEFRKLLEGGGSGAAPDDKEGIPATSGVFGGKRGALGSVAPRDTKGSDTDFLRQFRERNAALQPTKKFRSSKAPKGTKYGAGYVDRARARAEAEEAGQADEKAERIKALEEQMKLGQISEATFYALRDEITGGDVGATHLVKGLDRKLLERVRRGEDVMGLGTSGESVPDNQAGKVGDVDNELEKLGSKEVETLKRAEKQKKGNAASSAAPVAGVKRTRDQVMAELKAQRKAAAEARAAAAPKLDSRFKRVDEAHKPNVEIDAKGREIITVIKDGKVKKMVRKAAPQPMQSEKASGNDAKPVLGADVAIPTQAQTVSKGDPGNGGGDDDDDDDIFEGVGTDYNPLAALGESSGGDSDDSESEANARGSQRRSPTERRSTRSPVSDSDESETAKPPTQQQRTSYSVPRNYFNEKPQVSAGESAQPDHTTAIQEVLKKAAKMDPLGSDKVGNVTQNAEELARHKRRAEMLSNHDRDMDDMDIGFGGSRFDEEDGGDDAKVRLSQWKGKGGAEDDGWEEEGERHGGKKKRKPKKRKGDVDNVDDVMRVIEGRKQKSG</sequence>
<keyword evidence="2" id="KW-0539">Nucleus</keyword>
<dbReference type="Proteomes" id="UP000799441">
    <property type="component" value="Unassembled WGS sequence"/>
</dbReference>
<proteinExistence type="predicted"/>
<name>A0A9P4ULG4_9PEZI</name>
<dbReference type="AlphaFoldDB" id="A0A9P4ULG4"/>
<comment type="caution">
    <text evidence="5">The sequence shown here is derived from an EMBL/GenBank/DDBJ whole genome shotgun (WGS) entry which is preliminary data.</text>
</comment>
<keyword evidence="6" id="KW-1185">Reference proteome</keyword>
<dbReference type="EMBL" id="MU003803">
    <property type="protein sequence ID" value="KAF2720117.1"/>
    <property type="molecule type" value="Genomic_DNA"/>
</dbReference>
<comment type="subcellular location">
    <subcellularLocation>
        <location evidence="1">Nucleus</location>
    </subcellularLocation>
</comment>
<feature type="compositionally biased region" description="Basic and acidic residues" evidence="3">
    <location>
        <begin position="468"/>
        <end position="477"/>
    </location>
</feature>
<evidence type="ECO:0000256" key="3">
    <source>
        <dbReference type="SAM" id="MobiDB-lite"/>
    </source>
</evidence>
<evidence type="ECO:0000256" key="1">
    <source>
        <dbReference type="ARBA" id="ARBA00004123"/>
    </source>
</evidence>
<evidence type="ECO:0000259" key="4">
    <source>
        <dbReference type="Pfam" id="PF07808"/>
    </source>
</evidence>
<feature type="compositionally biased region" description="Basic and acidic residues" evidence="3">
    <location>
        <begin position="544"/>
        <end position="557"/>
    </location>
</feature>
<protein>
    <recommendedName>
        <fullName evidence="4">RED-like N-terminal domain-containing protein</fullName>
    </recommendedName>
</protein>
<feature type="compositionally biased region" description="Acidic residues" evidence="3">
    <location>
        <begin position="329"/>
        <end position="338"/>
    </location>
</feature>
<evidence type="ECO:0000256" key="2">
    <source>
        <dbReference type="ARBA" id="ARBA00023242"/>
    </source>
</evidence>
<organism evidence="5 6">
    <name type="scientific">Polychaeton citri CBS 116435</name>
    <dbReference type="NCBI Taxonomy" id="1314669"/>
    <lineage>
        <taxon>Eukaryota</taxon>
        <taxon>Fungi</taxon>
        <taxon>Dikarya</taxon>
        <taxon>Ascomycota</taxon>
        <taxon>Pezizomycotina</taxon>
        <taxon>Dothideomycetes</taxon>
        <taxon>Dothideomycetidae</taxon>
        <taxon>Capnodiales</taxon>
        <taxon>Capnodiaceae</taxon>
        <taxon>Polychaeton</taxon>
    </lineage>
</organism>
<dbReference type="Pfam" id="PF07808">
    <property type="entry name" value="RED_N"/>
    <property type="match status" value="1"/>
</dbReference>
<accession>A0A9P4ULG4</accession>
<feature type="region of interest" description="Disordered" evidence="3">
    <location>
        <begin position="279"/>
        <end position="557"/>
    </location>
</feature>
<feature type="region of interest" description="Disordered" evidence="3">
    <location>
        <begin position="65"/>
        <end position="84"/>
    </location>
</feature>
<feature type="compositionally biased region" description="Polar residues" evidence="3">
    <location>
        <begin position="421"/>
        <end position="433"/>
    </location>
</feature>
<gene>
    <name evidence="5" type="ORF">K431DRAFT_286124</name>
</gene>
<feature type="domain" description="RED-like N-terminal" evidence="4">
    <location>
        <begin position="79"/>
        <end position="157"/>
    </location>
</feature>
<dbReference type="InterPro" id="IPR012916">
    <property type="entry name" value="RED_N"/>
</dbReference>
<feature type="compositionally biased region" description="Basic and acidic residues" evidence="3">
    <location>
        <begin position="1"/>
        <end position="10"/>
    </location>
</feature>
<reference evidence="5" key="1">
    <citation type="journal article" date="2020" name="Stud. Mycol.">
        <title>101 Dothideomycetes genomes: a test case for predicting lifestyles and emergence of pathogens.</title>
        <authorList>
            <person name="Haridas S."/>
            <person name="Albert R."/>
            <person name="Binder M."/>
            <person name="Bloem J."/>
            <person name="Labutti K."/>
            <person name="Salamov A."/>
            <person name="Andreopoulos B."/>
            <person name="Baker S."/>
            <person name="Barry K."/>
            <person name="Bills G."/>
            <person name="Bluhm B."/>
            <person name="Cannon C."/>
            <person name="Castanera R."/>
            <person name="Culley D."/>
            <person name="Daum C."/>
            <person name="Ezra D."/>
            <person name="Gonzalez J."/>
            <person name="Henrissat B."/>
            <person name="Kuo A."/>
            <person name="Liang C."/>
            <person name="Lipzen A."/>
            <person name="Lutzoni F."/>
            <person name="Magnuson J."/>
            <person name="Mondo S."/>
            <person name="Nolan M."/>
            <person name="Ohm R."/>
            <person name="Pangilinan J."/>
            <person name="Park H.-J."/>
            <person name="Ramirez L."/>
            <person name="Alfaro M."/>
            <person name="Sun H."/>
            <person name="Tritt A."/>
            <person name="Yoshinaga Y."/>
            <person name="Zwiers L.-H."/>
            <person name="Turgeon B."/>
            <person name="Goodwin S."/>
            <person name="Spatafora J."/>
            <person name="Crous P."/>
            <person name="Grigoriev I."/>
        </authorList>
    </citation>
    <scope>NUCLEOTIDE SEQUENCE</scope>
    <source>
        <strain evidence="5">CBS 116435</strain>
    </source>
</reference>
<dbReference type="PANTHER" id="PTHR12765">
    <property type="entry name" value="RED PROTEIN IK FACTOR CYTOKINE IK"/>
    <property type="match status" value="1"/>
</dbReference>
<evidence type="ECO:0000313" key="6">
    <source>
        <dbReference type="Proteomes" id="UP000799441"/>
    </source>
</evidence>
<dbReference type="InterPro" id="IPR039896">
    <property type="entry name" value="Red-like"/>
</dbReference>
<feature type="compositionally biased region" description="Basic residues" evidence="3">
    <location>
        <begin position="525"/>
        <end position="536"/>
    </location>
</feature>
<dbReference type="GO" id="GO:0005634">
    <property type="term" value="C:nucleus"/>
    <property type="evidence" value="ECO:0007669"/>
    <property type="project" value="UniProtKB-SubCell"/>
</dbReference>
<feature type="compositionally biased region" description="Polar residues" evidence="3">
    <location>
        <begin position="397"/>
        <end position="408"/>
    </location>
</feature>
<feature type="region of interest" description="Disordered" evidence="3">
    <location>
        <begin position="199"/>
        <end position="220"/>
    </location>
</feature>